<dbReference type="Pfam" id="PF01521">
    <property type="entry name" value="Fe-S_biosyn"/>
    <property type="match status" value="1"/>
</dbReference>
<feature type="domain" description="Core" evidence="1">
    <location>
        <begin position="1"/>
        <end position="104"/>
    </location>
</feature>
<keyword evidence="3" id="KW-1185">Reference proteome</keyword>
<evidence type="ECO:0000259" key="1">
    <source>
        <dbReference type="Pfam" id="PF01521"/>
    </source>
</evidence>
<reference evidence="2 3" key="1">
    <citation type="submission" date="2016-11" db="EMBL/GenBank/DDBJ databases">
        <title>Interaction between Lactobacillus species and yeast in water kefir.</title>
        <authorList>
            <person name="Behr J."/>
            <person name="Xu D."/>
            <person name="Vogel R.F."/>
        </authorList>
    </citation>
    <scope>NUCLEOTIDE SEQUENCE [LARGE SCALE GENOMIC DNA]</scope>
    <source>
        <strain evidence="2 3">TMW 1.1827</strain>
    </source>
</reference>
<dbReference type="RefSeq" id="WP_057885538.1">
    <property type="nucleotide sequence ID" value="NZ_CP018180.1"/>
</dbReference>
<proteinExistence type="predicted"/>
<accession>A0A3S6QUS6</accession>
<dbReference type="Proteomes" id="UP000324497">
    <property type="component" value="Chromosome"/>
</dbReference>
<dbReference type="Gene3D" id="2.60.300.12">
    <property type="entry name" value="HesB-like domain"/>
    <property type="match status" value="1"/>
</dbReference>
<dbReference type="SUPFAM" id="SSF89360">
    <property type="entry name" value="HesB-like domain"/>
    <property type="match status" value="1"/>
</dbReference>
<dbReference type="KEGG" id="lng:BSQ50_04155"/>
<dbReference type="GeneID" id="78521876"/>
<evidence type="ECO:0000313" key="3">
    <source>
        <dbReference type="Proteomes" id="UP000324497"/>
    </source>
</evidence>
<dbReference type="InterPro" id="IPR035903">
    <property type="entry name" value="HesB-like_dom_sf"/>
</dbReference>
<gene>
    <name evidence="2" type="ORF">BSQ50_04155</name>
</gene>
<name>A0A3S6QUS6_9LACO</name>
<dbReference type="EMBL" id="CP018180">
    <property type="protein sequence ID" value="AUJ31824.1"/>
    <property type="molecule type" value="Genomic_DNA"/>
</dbReference>
<sequence length="125" mass="13608">MYLTVTTPAAAKIKVAQRQHADSVLLLDFDDGVGSLSRVGTCALSSVFRVLLADPSLDLHDYDQDLESNIGAFKIKGYSKIYMDQQLKLDLNPKNQMLRLSGANAGELTAAMMFEVIPPNTSSSK</sequence>
<evidence type="ECO:0000313" key="2">
    <source>
        <dbReference type="EMBL" id="AUJ31824.1"/>
    </source>
</evidence>
<protein>
    <recommendedName>
        <fullName evidence="1">Core domain-containing protein</fullName>
    </recommendedName>
</protein>
<dbReference type="InterPro" id="IPR000361">
    <property type="entry name" value="ATAP_core_dom"/>
</dbReference>
<dbReference type="AlphaFoldDB" id="A0A3S6QUS6"/>
<organism evidence="2 3">
    <name type="scientific">Liquorilactobacillus nagelii</name>
    <dbReference type="NCBI Taxonomy" id="82688"/>
    <lineage>
        <taxon>Bacteria</taxon>
        <taxon>Bacillati</taxon>
        <taxon>Bacillota</taxon>
        <taxon>Bacilli</taxon>
        <taxon>Lactobacillales</taxon>
        <taxon>Lactobacillaceae</taxon>
        <taxon>Liquorilactobacillus</taxon>
    </lineage>
</organism>